<dbReference type="PANTHER" id="PTHR43818">
    <property type="entry name" value="BCDNA.GH03377"/>
    <property type="match status" value="1"/>
</dbReference>
<dbReference type="Pfam" id="PF22725">
    <property type="entry name" value="GFO_IDH_MocA_C3"/>
    <property type="match status" value="1"/>
</dbReference>
<dbReference type="InterPro" id="IPR036291">
    <property type="entry name" value="NAD(P)-bd_dom_sf"/>
</dbReference>
<dbReference type="Pfam" id="PF01408">
    <property type="entry name" value="GFO_IDH_MocA"/>
    <property type="match status" value="1"/>
</dbReference>
<evidence type="ECO:0000313" key="4">
    <source>
        <dbReference type="EMBL" id="BDG01197.1"/>
    </source>
</evidence>
<sequence length="363" mass="39005">MAERRYRVGVVGTSWWADLEHLPGLRARTDVELAALCGRNPERLGALAAKYGIPRTFTDWRELVAAGGLDAVVLATPNALHREQALAAIDAGLHVICEKPLALDLRQAREMAARADAAGRKTLTFFTHRAVGAAAHVKRLVDAGFLGRPLHATATYFTASHLKEDKPLAWRMQRAVSGTGVLGDIGSHLVDLVRWWLGDLARVAAMWQTVTRERAGGVADADESCAFLAELASGAQAVFQASKLVAGRGNHQRVELHGTKASLVYEADPGFDPTWEGRVLAGTPARAGLEPVPLPQDLAARLAGVDERSGRAEAYRRLTDPFFAAIARGGPVSPDFRDGAAVQAVLDAVARAAEERRWVDVEA</sequence>
<reference evidence="5" key="1">
    <citation type="journal article" date="2022" name="Int. J. Syst. Evol. Microbiol.">
        <title>Anaeromyxobacter oryzae sp. nov., Anaeromyxobacter diazotrophicus sp. nov. and Anaeromyxobacter paludicola sp. nov., isolated from paddy soils.</title>
        <authorList>
            <person name="Itoh H."/>
            <person name="Xu Z."/>
            <person name="Mise K."/>
            <person name="Masuda Y."/>
            <person name="Ushijima N."/>
            <person name="Hayakawa C."/>
            <person name="Shiratori Y."/>
            <person name="Senoo K."/>
        </authorList>
    </citation>
    <scope>NUCLEOTIDE SEQUENCE [LARGE SCALE GENOMIC DNA]</scope>
    <source>
        <strain evidence="5">Red232</strain>
    </source>
</reference>
<feature type="domain" description="GFO/IDH/MocA-like oxidoreductase" evidence="3">
    <location>
        <begin position="136"/>
        <end position="263"/>
    </location>
</feature>
<proteinExistence type="predicted"/>
<dbReference type="Gene3D" id="3.30.360.10">
    <property type="entry name" value="Dihydrodipicolinate Reductase, domain 2"/>
    <property type="match status" value="1"/>
</dbReference>
<accession>A0ABM7WP07</accession>
<evidence type="ECO:0000259" key="2">
    <source>
        <dbReference type="Pfam" id="PF01408"/>
    </source>
</evidence>
<evidence type="ECO:0008006" key="6">
    <source>
        <dbReference type="Google" id="ProtNLM"/>
    </source>
</evidence>
<dbReference type="InterPro" id="IPR050463">
    <property type="entry name" value="Gfo/Idh/MocA_oxidrdct_glycsds"/>
</dbReference>
<evidence type="ECO:0000256" key="1">
    <source>
        <dbReference type="ARBA" id="ARBA00023002"/>
    </source>
</evidence>
<dbReference type="EMBL" id="AP025591">
    <property type="protein sequence ID" value="BDG01197.1"/>
    <property type="molecule type" value="Genomic_DNA"/>
</dbReference>
<dbReference type="InterPro" id="IPR055170">
    <property type="entry name" value="GFO_IDH_MocA-like_dom"/>
</dbReference>
<dbReference type="SUPFAM" id="SSF55347">
    <property type="entry name" value="Glyceraldehyde-3-phosphate dehydrogenase-like, C-terminal domain"/>
    <property type="match status" value="1"/>
</dbReference>
<dbReference type="PANTHER" id="PTHR43818:SF11">
    <property type="entry name" value="BCDNA.GH03377"/>
    <property type="match status" value="1"/>
</dbReference>
<gene>
    <name evidence="4" type="ORF">AMOR_01930</name>
</gene>
<dbReference type="Gene3D" id="3.40.50.720">
    <property type="entry name" value="NAD(P)-binding Rossmann-like Domain"/>
    <property type="match status" value="1"/>
</dbReference>
<evidence type="ECO:0000259" key="3">
    <source>
        <dbReference type="Pfam" id="PF22725"/>
    </source>
</evidence>
<dbReference type="RefSeq" id="WP_248357590.1">
    <property type="nucleotide sequence ID" value="NZ_AP025591.1"/>
</dbReference>
<keyword evidence="5" id="KW-1185">Reference proteome</keyword>
<protein>
    <recommendedName>
        <fullName evidence="6">Oxidoreductase domain protein</fullName>
    </recommendedName>
</protein>
<evidence type="ECO:0000313" key="5">
    <source>
        <dbReference type="Proteomes" id="UP001162891"/>
    </source>
</evidence>
<dbReference type="SUPFAM" id="SSF51735">
    <property type="entry name" value="NAD(P)-binding Rossmann-fold domains"/>
    <property type="match status" value="1"/>
</dbReference>
<dbReference type="Proteomes" id="UP001162891">
    <property type="component" value="Chromosome"/>
</dbReference>
<organism evidence="4 5">
    <name type="scientific">Anaeromyxobacter oryzae</name>
    <dbReference type="NCBI Taxonomy" id="2918170"/>
    <lineage>
        <taxon>Bacteria</taxon>
        <taxon>Pseudomonadati</taxon>
        <taxon>Myxococcota</taxon>
        <taxon>Myxococcia</taxon>
        <taxon>Myxococcales</taxon>
        <taxon>Cystobacterineae</taxon>
        <taxon>Anaeromyxobacteraceae</taxon>
        <taxon>Anaeromyxobacter</taxon>
    </lineage>
</organism>
<name>A0ABM7WP07_9BACT</name>
<feature type="domain" description="Gfo/Idh/MocA-like oxidoreductase N-terminal" evidence="2">
    <location>
        <begin position="7"/>
        <end position="121"/>
    </location>
</feature>
<dbReference type="InterPro" id="IPR000683">
    <property type="entry name" value="Gfo/Idh/MocA-like_OxRdtase_N"/>
</dbReference>
<keyword evidence="1" id="KW-0560">Oxidoreductase</keyword>